<keyword evidence="1" id="KW-0408">Iron</keyword>
<dbReference type="InterPro" id="IPR029063">
    <property type="entry name" value="SAM-dependent_MTases_sf"/>
</dbReference>
<feature type="binding site" evidence="6">
    <location>
        <position position="281"/>
    </location>
    <ligand>
        <name>S-adenosyl-L-methionine</name>
        <dbReference type="ChEBI" id="CHEBI:59789"/>
    </ligand>
</feature>
<feature type="active site" description="Nucleophile" evidence="6">
    <location>
        <position position="355"/>
    </location>
</feature>
<comment type="caution">
    <text evidence="8">The sequence shown here is derived from an EMBL/GenBank/DDBJ whole genome shotgun (WGS) entry which is preliminary data.</text>
</comment>
<keyword evidence="1" id="KW-0479">Metal-binding</keyword>
<dbReference type="CDD" id="cd02440">
    <property type="entry name" value="AdoMet_MTases"/>
    <property type="match status" value="1"/>
</dbReference>
<dbReference type="Pfam" id="PF05958">
    <property type="entry name" value="tRNA_U5-meth_tr"/>
    <property type="match status" value="1"/>
</dbReference>
<evidence type="ECO:0000256" key="5">
    <source>
        <dbReference type="ARBA" id="ARBA00023014"/>
    </source>
</evidence>
<dbReference type="PROSITE" id="PS50926">
    <property type="entry name" value="TRAM"/>
    <property type="match status" value="1"/>
</dbReference>
<keyword evidence="1" id="KW-0004">4Fe-4S</keyword>
<name>A0A1E5XTM6_9HYPH</name>
<reference evidence="8 9" key="1">
    <citation type="journal article" date="2015" name="Genome Announc.">
        <title>Genome Assemblies of Three Soil-Associated Devosia species: D. insulae, D. limi, and D. soli.</title>
        <authorList>
            <person name="Hassan Y.I."/>
            <person name="Lepp D."/>
            <person name="Zhou T."/>
        </authorList>
    </citation>
    <scope>NUCLEOTIDE SEQUENCE [LARGE SCALE GENOMIC DNA]</scope>
    <source>
        <strain evidence="8 9">DS-56</strain>
    </source>
</reference>
<dbReference type="InterPro" id="IPR002792">
    <property type="entry name" value="TRAM_dom"/>
</dbReference>
<evidence type="ECO:0000256" key="6">
    <source>
        <dbReference type="PROSITE-ProRule" id="PRU01024"/>
    </source>
</evidence>
<dbReference type="PROSITE" id="PS51687">
    <property type="entry name" value="SAM_MT_RNA_M5U"/>
    <property type="match status" value="1"/>
</dbReference>
<evidence type="ECO:0000313" key="8">
    <source>
        <dbReference type="EMBL" id="OEO31945.1"/>
    </source>
</evidence>
<evidence type="ECO:0000256" key="3">
    <source>
        <dbReference type="ARBA" id="ARBA00022679"/>
    </source>
</evidence>
<gene>
    <name evidence="8" type="ORF">VW23_013880</name>
</gene>
<keyword evidence="2 6" id="KW-0489">Methyltransferase</keyword>
<feature type="binding site" evidence="6">
    <location>
        <position position="329"/>
    </location>
    <ligand>
        <name>S-adenosyl-L-methionine</name>
        <dbReference type="ChEBI" id="CHEBI:59789"/>
    </ligand>
</feature>
<dbReference type="GO" id="GO:0051539">
    <property type="term" value="F:4 iron, 4 sulfur cluster binding"/>
    <property type="evidence" value="ECO:0007669"/>
    <property type="project" value="UniProtKB-KW"/>
</dbReference>
<dbReference type="GO" id="GO:0070041">
    <property type="term" value="F:rRNA (uridine-C5-)-methyltransferase activity"/>
    <property type="evidence" value="ECO:0007669"/>
    <property type="project" value="TreeGrafter"/>
</dbReference>
<evidence type="ECO:0000256" key="1">
    <source>
        <dbReference type="ARBA" id="ARBA00022485"/>
    </source>
</evidence>
<dbReference type="AlphaFoldDB" id="A0A1E5XTM6"/>
<dbReference type="Proteomes" id="UP000095463">
    <property type="component" value="Unassembled WGS sequence"/>
</dbReference>
<evidence type="ECO:0000259" key="7">
    <source>
        <dbReference type="PROSITE" id="PS50926"/>
    </source>
</evidence>
<dbReference type="PANTHER" id="PTHR11061:SF49">
    <property type="entry name" value="23S RRNA (URACIL(1939)-C(5))-METHYLTRANSFERASE RLMD"/>
    <property type="match status" value="1"/>
</dbReference>
<proteinExistence type="inferred from homology"/>
<protein>
    <recommendedName>
        <fullName evidence="7">TRAM domain-containing protein</fullName>
    </recommendedName>
</protein>
<dbReference type="Pfam" id="PF01938">
    <property type="entry name" value="TRAM"/>
    <property type="match status" value="1"/>
</dbReference>
<evidence type="ECO:0000256" key="4">
    <source>
        <dbReference type="ARBA" id="ARBA00022691"/>
    </source>
</evidence>
<keyword evidence="5" id="KW-0411">Iron-sulfur</keyword>
<dbReference type="SUPFAM" id="SSF53335">
    <property type="entry name" value="S-adenosyl-L-methionine-dependent methyltransferases"/>
    <property type="match status" value="1"/>
</dbReference>
<sequence length="397" mass="42520">MTEVTIDSIGQHGDGIGEIGGERVFVPFTLPGERVEIAREGERGTLISIIEPSAERAEPISPYFGACGGCSLQHLNRETYASFKRSLVEIALQHAEVETVVQPLVDATGAGRRRATLHVRKTGAGYMRAKSHEVLDIDACPILVPTLSKHAPRIARALQPLAGDCDVSFTLTDTGIDLSIKSERKLKSVALAEFARAQKLARLTFNGDAVYMARPPAVKMGKGLVEIPPASFLQATTAAEETLARLVSEGVGKVKSVADLFSGVGPFALRLAEGARVFAADSDRQGIAALVKAVNHVQGLKPVEAKVRDLFRDPLAPIELNPFDAVVFDPPRAGAEAQAKELARSTVKTVVAVSCEPKTFARDAAILITGGYRLESVVPVDQFAWSTHVEVVGVFRR</sequence>
<feature type="binding site" evidence="6">
    <location>
        <position position="261"/>
    </location>
    <ligand>
        <name>S-adenosyl-L-methionine</name>
        <dbReference type="ChEBI" id="CHEBI:59789"/>
    </ligand>
</feature>
<dbReference type="InterPro" id="IPR012340">
    <property type="entry name" value="NA-bd_OB-fold"/>
</dbReference>
<keyword evidence="3 6" id="KW-0808">Transferase</keyword>
<dbReference type="PANTHER" id="PTHR11061">
    <property type="entry name" value="RNA M5U METHYLTRANSFERASE"/>
    <property type="match status" value="1"/>
</dbReference>
<dbReference type="OrthoDB" id="9804590at2"/>
<feature type="domain" description="TRAM" evidence="7">
    <location>
        <begin position="1"/>
        <end position="51"/>
    </location>
</feature>
<dbReference type="RefSeq" id="WP_069908887.1">
    <property type="nucleotide sequence ID" value="NZ_LAJE02000109.1"/>
</dbReference>
<keyword evidence="4 6" id="KW-0949">S-adenosyl-L-methionine</keyword>
<feature type="binding site" evidence="6">
    <location>
        <position position="234"/>
    </location>
    <ligand>
        <name>S-adenosyl-L-methionine</name>
        <dbReference type="ChEBI" id="CHEBI:59789"/>
    </ligand>
</feature>
<organism evidence="8 9">
    <name type="scientific">Devosia insulae DS-56</name>
    <dbReference type="NCBI Taxonomy" id="1116389"/>
    <lineage>
        <taxon>Bacteria</taxon>
        <taxon>Pseudomonadati</taxon>
        <taxon>Pseudomonadota</taxon>
        <taxon>Alphaproteobacteria</taxon>
        <taxon>Hyphomicrobiales</taxon>
        <taxon>Devosiaceae</taxon>
        <taxon>Devosia</taxon>
    </lineage>
</organism>
<accession>A0A1E5XTM6</accession>
<dbReference type="GO" id="GO:0070475">
    <property type="term" value="P:rRNA base methylation"/>
    <property type="evidence" value="ECO:0007669"/>
    <property type="project" value="TreeGrafter"/>
</dbReference>
<dbReference type="Gene3D" id="2.40.50.140">
    <property type="entry name" value="Nucleic acid-binding proteins"/>
    <property type="match status" value="1"/>
</dbReference>
<dbReference type="Gene3D" id="3.40.50.150">
    <property type="entry name" value="Vaccinia Virus protein VP39"/>
    <property type="match status" value="1"/>
</dbReference>
<evidence type="ECO:0000313" key="9">
    <source>
        <dbReference type="Proteomes" id="UP000095463"/>
    </source>
</evidence>
<keyword evidence="9" id="KW-1185">Reference proteome</keyword>
<dbReference type="SUPFAM" id="SSF50249">
    <property type="entry name" value="Nucleic acid-binding proteins"/>
    <property type="match status" value="1"/>
</dbReference>
<dbReference type="Gene3D" id="2.40.50.1070">
    <property type="match status" value="1"/>
</dbReference>
<evidence type="ECO:0000256" key="2">
    <source>
        <dbReference type="ARBA" id="ARBA00022603"/>
    </source>
</evidence>
<comment type="similarity">
    <text evidence="6">Belongs to the class I-like SAM-binding methyltransferase superfamily. RNA M5U methyltransferase family.</text>
</comment>
<dbReference type="InterPro" id="IPR010280">
    <property type="entry name" value="U5_MeTrfase_fam"/>
</dbReference>
<dbReference type="EMBL" id="LAJE02000109">
    <property type="protein sequence ID" value="OEO31945.1"/>
    <property type="molecule type" value="Genomic_DNA"/>
</dbReference>